<organism evidence="3 4">
    <name type="scientific">Okibacterium fritillariae</name>
    <dbReference type="NCBI Taxonomy" id="123320"/>
    <lineage>
        <taxon>Bacteria</taxon>
        <taxon>Bacillati</taxon>
        <taxon>Actinomycetota</taxon>
        <taxon>Actinomycetes</taxon>
        <taxon>Micrococcales</taxon>
        <taxon>Microbacteriaceae</taxon>
        <taxon>Okibacterium</taxon>
    </lineage>
</organism>
<sequence>MTRQLRRVSAADPMAVMQALRGALDRSGPAIVPVAAQPAGEESAQAPDRVPQSTALVIETSGSTGIPKRVMLSADAVLASVAASETALGGPGQWLLALPTHYVAGVQVLARSIAAGTTPEVLPPGPFDARAFAVATSRLDGDLRFTSLVPAQLLTLVDAAADSRRVRRALSSYDAILIGGQRLDAALAERAHRLGAHVVRTYGSSETAGGCVYDGVPLPGARARVVDGQLELSGPMLADGYLGDPERTDAAFHSAPDADGIVHRWYRTGDTGTVEAGRVSVTGRIDNVIISGGTNVSLDRVEEAVRALDGFGTAIVVGVDDQRWGQVPVVAVFADGARGSAERAGSDAVSTGSGAGASTKAGADARAVVRAHVAALIGVAAQPAAVVTLGTMPTLSSGKPDRRRIRSLVEDALDRAR</sequence>
<dbReference type="Gene3D" id="3.30.300.30">
    <property type="match status" value="1"/>
</dbReference>
<dbReference type="InterPro" id="IPR042099">
    <property type="entry name" value="ANL_N_sf"/>
</dbReference>
<feature type="compositionally biased region" description="Basic and acidic residues" evidence="1">
    <location>
        <begin position="407"/>
        <end position="417"/>
    </location>
</feature>
<dbReference type="RefSeq" id="WP_079726887.1">
    <property type="nucleotide sequence ID" value="NZ_FUZP01000001.1"/>
</dbReference>
<dbReference type="Proteomes" id="UP000190857">
    <property type="component" value="Unassembled WGS sequence"/>
</dbReference>
<evidence type="ECO:0000256" key="1">
    <source>
        <dbReference type="SAM" id="MobiDB-lite"/>
    </source>
</evidence>
<dbReference type="OrthoDB" id="9803968at2"/>
<reference evidence="3 4" key="1">
    <citation type="submission" date="2017-02" db="EMBL/GenBank/DDBJ databases">
        <authorList>
            <person name="Peterson S.W."/>
        </authorList>
    </citation>
    <scope>NUCLEOTIDE SEQUENCE [LARGE SCALE GENOMIC DNA]</scope>
    <source>
        <strain evidence="3 4">VKM Ac-2059</strain>
    </source>
</reference>
<dbReference type="InterPro" id="IPR000873">
    <property type="entry name" value="AMP-dep_synth/lig_dom"/>
</dbReference>
<gene>
    <name evidence="3" type="ORF">SAMN06309945_0697</name>
</gene>
<dbReference type="STRING" id="123320.SAMN06309945_0697"/>
<protein>
    <submittedName>
        <fullName evidence="3">O-succinylbenzoic acid--CoA ligase</fullName>
    </submittedName>
</protein>
<dbReference type="EMBL" id="FUZP01000001">
    <property type="protein sequence ID" value="SKC41071.1"/>
    <property type="molecule type" value="Genomic_DNA"/>
</dbReference>
<dbReference type="AlphaFoldDB" id="A0A1T5IPK3"/>
<proteinExistence type="predicted"/>
<dbReference type="PANTHER" id="PTHR43767:SF1">
    <property type="entry name" value="NONRIBOSOMAL PEPTIDE SYNTHASE PES1 (EUROFUNG)-RELATED"/>
    <property type="match status" value="1"/>
</dbReference>
<dbReference type="InterPro" id="IPR045851">
    <property type="entry name" value="AMP-bd_C_sf"/>
</dbReference>
<name>A0A1T5IPK3_9MICO</name>
<feature type="domain" description="AMP-dependent synthetase/ligase" evidence="2">
    <location>
        <begin position="42"/>
        <end position="238"/>
    </location>
</feature>
<dbReference type="PANTHER" id="PTHR43767">
    <property type="entry name" value="LONG-CHAIN-FATTY-ACID--COA LIGASE"/>
    <property type="match status" value="1"/>
</dbReference>
<evidence type="ECO:0000259" key="2">
    <source>
        <dbReference type="Pfam" id="PF00501"/>
    </source>
</evidence>
<evidence type="ECO:0000313" key="3">
    <source>
        <dbReference type="EMBL" id="SKC41071.1"/>
    </source>
</evidence>
<accession>A0A1T5IPK3</accession>
<dbReference type="InterPro" id="IPR050237">
    <property type="entry name" value="ATP-dep_AMP-bd_enzyme"/>
</dbReference>
<evidence type="ECO:0000313" key="4">
    <source>
        <dbReference type="Proteomes" id="UP000190857"/>
    </source>
</evidence>
<dbReference type="GO" id="GO:0016878">
    <property type="term" value="F:acid-thiol ligase activity"/>
    <property type="evidence" value="ECO:0007669"/>
    <property type="project" value="UniProtKB-ARBA"/>
</dbReference>
<keyword evidence="4" id="KW-1185">Reference proteome</keyword>
<dbReference type="Pfam" id="PF00501">
    <property type="entry name" value="AMP-binding"/>
    <property type="match status" value="1"/>
</dbReference>
<dbReference type="Gene3D" id="3.40.50.12780">
    <property type="entry name" value="N-terminal domain of ligase-like"/>
    <property type="match status" value="1"/>
</dbReference>
<keyword evidence="3" id="KW-0436">Ligase</keyword>
<dbReference type="SUPFAM" id="SSF56801">
    <property type="entry name" value="Acetyl-CoA synthetase-like"/>
    <property type="match status" value="1"/>
</dbReference>
<feature type="region of interest" description="Disordered" evidence="1">
    <location>
        <begin position="392"/>
        <end position="417"/>
    </location>
</feature>